<dbReference type="NCBIfam" id="TIGR04519">
    <property type="entry name" value="MoCo_extend_TAT"/>
    <property type="match status" value="1"/>
</dbReference>
<dbReference type="AlphaFoldDB" id="A9LH42"/>
<dbReference type="InterPro" id="IPR030948">
    <property type="entry name" value="TAT_var_transloc_signal_dom"/>
</dbReference>
<dbReference type="GO" id="GO:0016491">
    <property type="term" value="F:oxidoreductase activity"/>
    <property type="evidence" value="ECO:0007669"/>
    <property type="project" value="UniProtKB-KW"/>
</dbReference>
<dbReference type="Gene3D" id="3.30.70.20">
    <property type="match status" value="2"/>
</dbReference>
<dbReference type="EC" id="1.2.7.-" evidence="2"/>
<dbReference type="PANTHER" id="PTHR42783:SF3">
    <property type="entry name" value="GLUTAMATE SYNTHASE [NADPH] SMALL CHAIN-RELATED"/>
    <property type="match status" value="1"/>
</dbReference>
<dbReference type="PROSITE" id="PS51379">
    <property type="entry name" value="4FE4S_FER_2"/>
    <property type="match status" value="2"/>
</dbReference>
<dbReference type="Pfam" id="PF12838">
    <property type="entry name" value="Fer4_7"/>
    <property type="match status" value="1"/>
</dbReference>
<protein>
    <submittedName>
        <fullName evidence="2">Molybdopterin oxidoreductase iron-sulfur binding subunit</fullName>
        <ecNumber evidence="2">1.2.7.-</ecNumber>
    </submittedName>
</protein>
<reference evidence="2" key="1">
    <citation type="journal article" date="2007" name="ISME J.">
        <title>Fosmids of novel marine Planctomycetes from the Namibian and Oregon coast upwelling systems and their cross-comparison with planctomycete genomes.</title>
        <authorList>
            <person name="Woebken D."/>
            <person name="Teeling H."/>
            <person name="Wecker P."/>
            <person name="Dumitriu A."/>
            <person name="Kostadinov I."/>
            <person name="DeLong E.F."/>
            <person name="Amann R."/>
            <person name="Gloeckner F.O."/>
        </authorList>
    </citation>
    <scope>NUCLEOTIDE SEQUENCE</scope>
</reference>
<accession>A9LH42</accession>
<dbReference type="Gene3D" id="3.40.50.740">
    <property type="match status" value="1"/>
</dbReference>
<feature type="domain" description="4Fe-4S ferredoxin-type" evidence="1">
    <location>
        <begin position="811"/>
        <end position="841"/>
    </location>
</feature>
<proteinExistence type="predicted"/>
<dbReference type="SUPFAM" id="SSF53706">
    <property type="entry name" value="Formate dehydrogenase/DMSO reductase, domains 1-3"/>
    <property type="match status" value="1"/>
</dbReference>
<gene>
    <name evidence="2" type="primary">hmoA</name>
    <name evidence="2" type="ORF">13FN_2</name>
</gene>
<dbReference type="EMBL" id="EF591889">
    <property type="protein sequence ID" value="ABX10713.1"/>
    <property type="molecule type" value="Genomic_DNA"/>
</dbReference>
<dbReference type="CDD" id="cd02784">
    <property type="entry name" value="MopB_CT_PHLH"/>
    <property type="match status" value="1"/>
</dbReference>
<dbReference type="SUPFAM" id="SSF54862">
    <property type="entry name" value="4Fe-4S ferredoxins"/>
    <property type="match status" value="1"/>
</dbReference>
<evidence type="ECO:0000259" key="1">
    <source>
        <dbReference type="PROSITE" id="PS51379"/>
    </source>
</evidence>
<dbReference type="InterPro" id="IPR009010">
    <property type="entry name" value="Asp_de-COase-like_dom_sf"/>
</dbReference>
<dbReference type="Pfam" id="PF01568">
    <property type="entry name" value="Molydop_binding"/>
    <property type="match status" value="1"/>
</dbReference>
<feature type="domain" description="4Fe-4S ferredoxin-type" evidence="1">
    <location>
        <begin position="866"/>
        <end position="897"/>
    </location>
</feature>
<dbReference type="InterPro" id="IPR006657">
    <property type="entry name" value="MoPterin_dinucl-bd_dom"/>
</dbReference>
<dbReference type="Gene3D" id="2.40.40.20">
    <property type="match status" value="1"/>
</dbReference>
<dbReference type="CDD" id="cd10551">
    <property type="entry name" value="PsrB"/>
    <property type="match status" value="1"/>
</dbReference>
<dbReference type="GO" id="GO:0043546">
    <property type="term" value="F:molybdopterin cofactor binding"/>
    <property type="evidence" value="ECO:0007669"/>
    <property type="project" value="InterPro"/>
</dbReference>
<dbReference type="InterPro" id="IPR017896">
    <property type="entry name" value="4Fe4S_Fe-S-bd"/>
</dbReference>
<dbReference type="SUPFAM" id="SSF50692">
    <property type="entry name" value="ADC-like"/>
    <property type="match status" value="1"/>
</dbReference>
<sequence length="1064" mass="117370">MAEGCRQYQTVKLTETMIDVESITESTVEPKRYWRSLNELADKPAFRDWMSREFPAAGSELPDTVSRRRWLQLMGASLALGGMVGCRWEAEEFAPFTVRPQNRTPGEKQYFSSCWELAGTGRPLTVTSIDGRPIKVDGNKQHPFTNGGSDTFDQASILSLYDPDRSEGLIEKAGNETLRRSWDEFDAAIGEQIETRLQSRGTGLAILCGASSSLTRKRLQQLVQRRFPHAVWCQHEPSINTIEADGSRLAFGEPVRTHVDFAKAKVVACFDADPMGSHPAAMNLVRDWAERRDPDAEWMNRLYAFESGMSLTGSNADHRVSVRSGDIAAAVARLEELVSSAIESGNPDAADGENVSAADKTERVLDALADDLVQHCGETVLMAGPQQPPEVHARIHRLNAILSNQDATVNYTIDPNAADVEDATDFSRLLERMEAGEVETLLVLECNPCYGNSNAQRFRAALENVRFSVHAGVYRDETAGGCRWHVPAAHFLESWGDTRTWDGTATIAQPLIAPLFGGRTTSELLSLFTRTGLMPSDQLVRKAFMSWASESFRPPRVRVRIRTEAEWRKAVHDGFLEESSFADRDVTLADDLNQRLPVGKLTSAELLTKKDQLEIVISLDASVHDGQFGNNGWLQETPDPMTKLTWDNAAVMGPATAEALGVAHEDIVRIQADGGSIELPAFVLPGIAANSVHLTTGYGRTSAGHVGGSDADEVAPVGVDVSPLQRNDESVIRNAVHIQPTGEQHKLATTQDHFAIDAVGFEAIGNRLGELIRTGTLEEYEEHPDFAAHRGPHHPPLESPWEEQQYDGHAWGMAVDLNRCIGCNACTVACQSENNVPIVGQDQVVARREMSWLRIDRYFAGGPDDPEVAHQPVACHHCENAPCEQVCPVAATVHSDEGLNDMVYNRCVGTRYCANNCPYKVRRFNFFDYNAPLAEPENVLQKMILNPEVTVRSRGVMEKCTYCVQRIQDAKIDAKNGRRSIEDGEIVTACQEACPAQAIVFGDLNDKGSAVAKAHADDRSYGMLAELNTKPRTKYLARIRNPHPWLAEEVRHDSKHTTQAASAH</sequence>
<keyword evidence="2" id="KW-0560">Oxidoreductase</keyword>
<organism evidence="2">
    <name type="scientific">uncultured planctomycete 13FN</name>
    <dbReference type="NCBI Taxonomy" id="455065"/>
    <lineage>
        <taxon>Bacteria</taxon>
        <taxon>Pseudomonadati</taxon>
        <taxon>Planctomycetota</taxon>
        <taxon>Planctomycetia</taxon>
        <taxon>Planctomycetales</taxon>
        <taxon>environmental samples</taxon>
    </lineage>
</organism>
<name>A9LH42_9BACT</name>
<dbReference type="PANTHER" id="PTHR42783">
    <property type="entry name" value="GLUTAMATE SYNTHASE [NADPH] SMALL CHAIN"/>
    <property type="match status" value="1"/>
</dbReference>
<evidence type="ECO:0000313" key="2">
    <source>
        <dbReference type="EMBL" id="ABX10713.1"/>
    </source>
</evidence>